<accession>A0A8B8RXN3</accession>
<dbReference type="GeneID" id="116659352"/>
<dbReference type="RefSeq" id="XP_032322711.1">
    <property type="nucleotide sequence ID" value="XM_032466820.1"/>
</dbReference>
<proteinExistence type="predicted"/>
<reference evidence="3" key="1">
    <citation type="submission" date="2025-08" db="UniProtKB">
        <authorList>
            <consortium name="RefSeq"/>
        </authorList>
    </citation>
    <scope>IDENTIFICATION</scope>
    <source>
        <tissue evidence="3">Ear skin</tissue>
    </source>
</reference>
<name>A0A8B8RXN3_CAMFR</name>
<gene>
    <name evidence="3" type="primary">LOC116659352</name>
</gene>
<dbReference type="AlphaFoldDB" id="A0A8B8RXN3"/>
<dbReference type="Proteomes" id="UP000694856">
    <property type="component" value="Chromosome 23"/>
</dbReference>
<feature type="region of interest" description="Disordered" evidence="1">
    <location>
        <begin position="1"/>
        <end position="63"/>
    </location>
</feature>
<protein>
    <submittedName>
        <fullName evidence="3">Uncharacterized protein LOC116659352 isoform X1</fullName>
    </submittedName>
</protein>
<keyword evidence="2" id="KW-1185">Reference proteome</keyword>
<dbReference type="KEGG" id="cfr:116659352"/>
<sequence length="229" mass="24164">MHASKRAGRESERLTLRPSLCVNQRPPVTRGARRPGSAGGTCGPACPPRSPGPEHTGAGEGETSHARCFISGRTKRQPGSSGSRQKLKTTLFARNIHAREAPSPGDGGAVALTRNAGGRRPRALHGFTVAASLSLQELRLLRRGGTGFLCLFTDGSSLNLSSGRFLSAHYVPAPCCAAQCDLQPVSRLQTSSEKMHAAWCGIRSPTVGASPDPAVRGLSDLQVTWLHKT</sequence>
<evidence type="ECO:0000313" key="2">
    <source>
        <dbReference type="Proteomes" id="UP000694856"/>
    </source>
</evidence>
<organism evidence="2 3">
    <name type="scientific">Camelus ferus</name>
    <name type="common">Wild bactrian camel</name>
    <name type="synonym">Camelus bactrianus ferus</name>
    <dbReference type="NCBI Taxonomy" id="419612"/>
    <lineage>
        <taxon>Eukaryota</taxon>
        <taxon>Metazoa</taxon>
        <taxon>Chordata</taxon>
        <taxon>Craniata</taxon>
        <taxon>Vertebrata</taxon>
        <taxon>Euteleostomi</taxon>
        <taxon>Mammalia</taxon>
        <taxon>Eutheria</taxon>
        <taxon>Laurasiatheria</taxon>
        <taxon>Artiodactyla</taxon>
        <taxon>Tylopoda</taxon>
        <taxon>Camelidae</taxon>
        <taxon>Camelus</taxon>
    </lineage>
</organism>
<evidence type="ECO:0000313" key="3">
    <source>
        <dbReference type="RefSeq" id="XP_032322711.1"/>
    </source>
</evidence>
<evidence type="ECO:0000256" key="1">
    <source>
        <dbReference type="SAM" id="MobiDB-lite"/>
    </source>
</evidence>